<keyword evidence="2" id="KW-0378">Hydrolase</keyword>
<dbReference type="EMBL" id="QBMN01000049">
    <property type="protein sequence ID" value="PZO42310.1"/>
    <property type="molecule type" value="Genomic_DNA"/>
</dbReference>
<comment type="caution">
    <text evidence="2">The sequence shown here is derived from an EMBL/GenBank/DDBJ whole genome shotgun (WGS) entry which is preliminary data.</text>
</comment>
<reference evidence="2 3" key="2">
    <citation type="submission" date="2018-06" db="EMBL/GenBank/DDBJ databases">
        <title>Metagenomic assembly of (sub)arctic Cyanobacteria and their associated microbiome from non-axenic cultures.</title>
        <authorList>
            <person name="Baurain D."/>
        </authorList>
    </citation>
    <scope>NUCLEOTIDE SEQUENCE [LARGE SCALE GENOMIC DNA]</scope>
    <source>
        <strain evidence="2">ULC041bin1</strain>
    </source>
</reference>
<dbReference type="PANTHER" id="PTHR46438">
    <property type="entry name" value="ALPHA/BETA-HYDROLASES SUPERFAMILY PROTEIN"/>
    <property type="match status" value="1"/>
</dbReference>
<dbReference type="AlphaFoldDB" id="A0A2W4WCR4"/>
<dbReference type="Proteomes" id="UP000249081">
    <property type="component" value="Unassembled WGS sequence"/>
</dbReference>
<evidence type="ECO:0000313" key="3">
    <source>
        <dbReference type="Proteomes" id="UP000249081"/>
    </source>
</evidence>
<accession>A0A2W4WCR4</accession>
<feature type="domain" description="AB hydrolase-1" evidence="1">
    <location>
        <begin position="32"/>
        <end position="300"/>
    </location>
</feature>
<dbReference type="Pfam" id="PF12697">
    <property type="entry name" value="Abhydrolase_6"/>
    <property type="match status" value="1"/>
</dbReference>
<dbReference type="PANTHER" id="PTHR46438:SF12">
    <property type="entry name" value="ALPHA_BETA-HYDROLASES SUPERFAMILY PROTEIN"/>
    <property type="match status" value="1"/>
</dbReference>
<dbReference type="Gene3D" id="3.40.50.1820">
    <property type="entry name" value="alpha/beta hydrolase"/>
    <property type="match status" value="1"/>
</dbReference>
<dbReference type="InterPro" id="IPR000073">
    <property type="entry name" value="AB_hydrolase_1"/>
</dbReference>
<name>A0A2W4WCR4_9CYAN</name>
<gene>
    <name evidence="2" type="ORF">DCF17_09035</name>
</gene>
<organism evidence="2 3">
    <name type="scientific">Shackletoniella antarctica</name>
    <dbReference type="NCBI Taxonomy" id="268115"/>
    <lineage>
        <taxon>Bacteria</taxon>
        <taxon>Bacillati</taxon>
        <taxon>Cyanobacteriota</taxon>
        <taxon>Cyanophyceae</taxon>
        <taxon>Oculatellales</taxon>
        <taxon>Oculatellaceae</taxon>
        <taxon>Shackletoniella</taxon>
    </lineage>
</organism>
<evidence type="ECO:0000259" key="1">
    <source>
        <dbReference type="Pfam" id="PF12697"/>
    </source>
</evidence>
<sequence length="312" mass="33940">MTTALATPTTQTWQWQGFSIRYQRIGTTGTPVLCIHGFGASSDHWRKNLPAFGEQYQAYAIDLLGFGLSDKPAPNAPLAYTFETWGQQILDFCREVIGQPAYLVANSIGCIVALQAAVDGAAVDGASGDGASGDGDGWVKGVVMLNCSIRLLHERRRAEIPWHQRLSTPIVQNLLGYAPAGRFFFSRIAQRKVIRNLLGQAYHRPEAVTDELVEAILAPALTPGAADVFLAFVRYSQGPLPEDLLPLAPCPVWIVWGQDDPWEPVALGRKLADFPAVRAMEELPGVGHCPQDEAPELVNRLVLGWLGEAESA</sequence>
<protein>
    <submittedName>
        <fullName evidence="2">Alpha/beta hydrolase</fullName>
    </submittedName>
</protein>
<dbReference type="GO" id="GO:0016787">
    <property type="term" value="F:hydrolase activity"/>
    <property type="evidence" value="ECO:0007669"/>
    <property type="project" value="UniProtKB-KW"/>
</dbReference>
<proteinExistence type="predicted"/>
<dbReference type="SUPFAM" id="SSF53474">
    <property type="entry name" value="alpha/beta-Hydrolases"/>
    <property type="match status" value="1"/>
</dbReference>
<reference evidence="3" key="1">
    <citation type="submission" date="2018-04" db="EMBL/GenBank/DDBJ databases">
        <authorList>
            <person name="Cornet L."/>
        </authorList>
    </citation>
    <scope>NUCLEOTIDE SEQUENCE [LARGE SCALE GENOMIC DNA]</scope>
</reference>
<evidence type="ECO:0000313" key="2">
    <source>
        <dbReference type="EMBL" id="PZO42310.1"/>
    </source>
</evidence>
<dbReference type="InterPro" id="IPR029058">
    <property type="entry name" value="AB_hydrolase_fold"/>
</dbReference>